<evidence type="ECO:0000256" key="2">
    <source>
        <dbReference type="SAM" id="Phobius"/>
    </source>
</evidence>
<organism evidence="3 4">
    <name type="scientific">Candidatus Spyradosoma merdigallinarum</name>
    <dbReference type="NCBI Taxonomy" id="2840950"/>
    <lineage>
        <taxon>Bacteria</taxon>
        <taxon>Pseudomonadati</taxon>
        <taxon>Verrucomicrobiota</taxon>
        <taxon>Opitutia</taxon>
        <taxon>Opitutia incertae sedis</taxon>
        <taxon>Candidatus Spyradosoma</taxon>
    </lineage>
</organism>
<dbReference type="EMBL" id="DVOG01000083">
    <property type="protein sequence ID" value="HIV04159.1"/>
    <property type="molecule type" value="Genomic_DNA"/>
</dbReference>
<evidence type="ECO:0000256" key="1">
    <source>
        <dbReference type="SAM" id="MobiDB-lite"/>
    </source>
</evidence>
<evidence type="ECO:0000313" key="4">
    <source>
        <dbReference type="Proteomes" id="UP000886812"/>
    </source>
</evidence>
<proteinExistence type="predicted"/>
<dbReference type="Proteomes" id="UP000886812">
    <property type="component" value="Unassembled WGS sequence"/>
</dbReference>
<protein>
    <submittedName>
        <fullName evidence="3">Uncharacterized protein</fullName>
    </submittedName>
</protein>
<accession>A0A9D1NK82</accession>
<reference evidence="3" key="2">
    <citation type="journal article" date="2021" name="PeerJ">
        <title>Extensive microbial diversity within the chicken gut microbiome revealed by metagenomics and culture.</title>
        <authorList>
            <person name="Gilroy R."/>
            <person name="Ravi A."/>
            <person name="Getino M."/>
            <person name="Pursley I."/>
            <person name="Horton D.L."/>
            <person name="Alikhan N.F."/>
            <person name="Baker D."/>
            <person name="Gharbi K."/>
            <person name="Hall N."/>
            <person name="Watson M."/>
            <person name="Adriaenssens E.M."/>
            <person name="Foster-Nyarko E."/>
            <person name="Jarju S."/>
            <person name="Secka A."/>
            <person name="Antonio M."/>
            <person name="Oren A."/>
            <person name="Chaudhuri R.R."/>
            <person name="La Ragione R."/>
            <person name="Hildebrand F."/>
            <person name="Pallen M.J."/>
        </authorList>
    </citation>
    <scope>NUCLEOTIDE SEQUENCE</scope>
    <source>
        <strain evidence="3">10669</strain>
    </source>
</reference>
<sequence length="54" mass="6215">MNENPPSQNRSAPQPRPTRMRPQARDFFTTFVYVCIALLLVGEVAAMFWLDIFA</sequence>
<keyword evidence="2" id="KW-0472">Membrane</keyword>
<feature type="region of interest" description="Disordered" evidence="1">
    <location>
        <begin position="1"/>
        <end position="21"/>
    </location>
</feature>
<dbReference type="AlphaFoldDB" id="A0A9D1NK82"/>
<feature type="transmembrane region" description="Helical" evidence="2">
    <location>
        <begin position="27"/>
        <end position="50"/>
    </location>
</feature>
<gene>
    <name evidence="3" type="ORF">IAC75_03280</name>
</gene>
<keyword evidence="2" id="KW-0812">Transmembrane</keyword>
<keyword evidence="2" id="KW-1133">Transmembrane helix</keyword>
<name>A0A9D1NK82_9BACT</name>
<evidence type="ECO:0000313" key="3">
    <source>
        <dbReference type="EMBL" id="HIV04159.1"/>
    </source>
</evidence>
<reference evidence="3" key="1">
    <citation type="submission" date="2020-10" db="EMBL/GenBank/DDBJ databases">
        <authorList>
            <person name="Gilroy R."/>
        </authorList>
    </citation>
    <scope>NUCLEOTIDE SEQUENCE</scope>
    <source>
        <strain evidence="3">10669</strain>
    </source>
</reference>
<comment type="caution">
    <text evidence="3">The sequence shown here is derived from an EMBL/GenBank/DDBJ whole genome shotgun (WGS) entry which is preliminary data.</text>
</comment>
<feature type="compositionally biased region" description="Polar residues" evidence="1">
    <location>
        <begin position="1"/>
        <end position="12"/>
    </location>
</feature>